<dbReference type="AlphaFoldDB" id="A0A217EIE6"/>
<keyword evidence="4" id="KW-0732">Signal</keyword>
<keyword evidence="5" id="KW-0864">Zinc transport</keyword>
<organism evidence="6 7">
    <name type="scientific">Acinetobacter apis</name>
    <dbReference type="NCBI Taxonomy" id="1229165"/>
    <lineage>
        <taxon>Bacteria</taxon>
        <taxon>Pseudomonadati</taxon>
        <taxon>Pseudomonadota</taxon>
        <taxon>Gammaproteobacteria</taxon>
        <taxon>Moraxellales</taxon>
        <taxon>Moraxellaceae</taxon>
        <taxon>Acinetobacter</taxon>
    </lineage>
</organism>
<dbReference type="EMBL" id="FZLN01000005">
    <property type="protein sequence ID" value="SNQ30082.1"/>
    <property type="molecule type" value="Genomic_DNA"/>
</dbReference>
<evidence type="ECO:0000313" key="7">
    <source>
        <dbReference type="Proteomes" id="UP000243463"/>
    </source>
</evidence>
<accession>A0A217EIE6</accession>
<gene>
    <name evidence="6" type="ORF">SAMN05444584_2066</name>
</gene>
<dbReference type="Pfam" id="PF01297">
    <property type="entry name" value="ZnuA"/>
    <property type="match status" value="1"/>
</dbReference>
<dbReference type="Gene3D" id="3.40.50.1980">
    <property type="entry name" value="Nitrogenase molybdenum iron protein domain"/>
    <property type="match status" value="2"/>
</dbReference>
<evidence type="ECO:0000256" key="2">
    <source>
        <dbReference type="ARBA" id="ARBA00015915"/>
    </source>
</evidence>
<keyword evidence="3" id="KW-0813">Transport</keyword>
<keyword evidence="7" id="KW-1185">Reference proteome</keyword>
<evidence type="ECO:0000256" key="4">
    <source>
        <dbReference type="ARBA" id="ARBA00022729"/>
    </source>
</evidence>
<dbReference type="OrthoDB" id="7346865at2"/>
<dbReference type="GO" id="GO:0006829">
    <property type="term" value="P:zinc ion transport"/>
    <property type="evidence" value="ECO:0007669"/>
    <property type="project" value="UniProtKB-KW"/>
</dbReference>
<evidence type="ECO:0000256" key="1">
    <source>
        <dbReference type="ARBA" id="ARBA00011028"/>
    </source>
</evidence>
<comment type="similarity">
    <text evidence="1">Belongs to the bacterial solute-binding protein 9 family.</text>
</comment>
<proteinExistence type="inferred from homology"/>
<reference evidence="7" key="1">
    <citation type="submission" date="2017-06" db="EMBL/GenBank/DDBJ databases">
        <authorList>
            <person name="Varghese N."/>
            <person name="Submissions S."/>
        </authorList>
    </citation>
    <scope>NUCLEOTIDE SEQUENCE [LARGE SCALE GENOMIC DNA]</scope>
    <source>
        <strain evidence="7">ANC 5114</strain>
    </source>
</reference>
<evidence type="ECO:0000313" key="6">
    <source>
        <dbReference type="EMBL" id="SNQ30082.1"/>
    </source>
</evidence>
<keyword evidence="5" id="KW-0406">Ion transport</keyword>
<evidence type="ECO:0000256" key="5">
    <source>
        <dbReference type="ARBA" id="ARBA00022906"/>
    </source>
</evidence>
<dbReference type="GO" id="GO:0046872">
    <property type="term" value="F:metal ion binding"/>
    <property type="evidence" value="ECO:0007669"/>
    <property type="project" value="InterPro"/>
</dbReference>
<dbReference type="PANTHER" id="PTHR42953:SF3">
    <property type="entry name" value="HIGH-AFFINITY ZINC UPTAKE SYSTEM PROTEIN ZNUA"/>
    <property type="match status" value="1"/>
</dbReference>
<keyword evidence="5" id="KW-0862">Zinc</keyword>
<dbReference type="Proteomes" id="UP000243463">
    <property type="component" value="Unassembled WGS sequence"/>
</dbReference>
<dbReference type="InterPro" id="IPR050492">
    <property type="entry name" value="Bact_metal-bind_prot9"/>
</dbReference>
<sequence>MLGRFFAVMVCIFCSNALWAKGLVVSIHPIYLIAQEVTKGIEEPVLLLGNQSGHDIQLTPENRKDIQNAELVIWLGKAHEAPLDKLLSDHPKALSLLNSGLLTTLPLRDTHAQPVAQSIDTHVWLEPNNAVRIAFFIAATRSRQHPEHKAQYWENARQFAQKFLTATQQFGRHKVPLQYWSYHDAYQYLERALNIKLVGSLSDDPHIPPTASQIKFLNDTRPYPKMCLLAEGAASSNQYQKLQPLQFQPVDESLKGETDFIQAWTDLAQKIHRCIQSTANR</sequence>
<evidence type="ECO:0000256" key="3">
    <source>
        <dbReference type="ARBA" id="ARBA00022448"/>
    </source>
</evidence>
<dbReference type="PANTHER" id="PTHR42953">
    <property type="entry name" value="HIGH-AFFINITY ZINC UPTAKE SYSTEM PROTEIN ZNUA-RELATED"/>
    <property type="match status" value="1"/>
</dbReference>
<dbReference type="InterPro" id="IPR006127">
    <property type="entry name" value="ZnuA-like"/>
</dbReference>
<dbReference type="SUPFAM" id="SSF53807">
    <property type="entry name" value="Helical backbone' metal receptor"/>
    <property type="match status" value="1"/>
</dbReference>
<protein>
    <recommendedName>
        <fullName evidence="2">High-affinity zinc uptake system protein ZnuA</fullName>
    </recommendedName>
</protein>
<name>A0A217EIE6_9GAMM</name>